<accession>A0A4U6TRH3</accession>
<name>A0A4U6TRH3_SETVI</name>
<organism evidence="2 3">
    <name type="scientific">Setaria viridis</name>
    <name type="common">Green bristlegrass</name>
    <name type="synonym">Setaria italica subsp. viridis</name>
    <dbReference type="NCBI Taxonomy" id="4556"/>
    <lineage>
        <taxon>Eukaryota</taxon>
        <taxon>Viridiplantae</taxon>
        <taxon>Streptophyta</taxon>
        <taxon>Embryophyta</taxon>
        <taxon>Tracheophyta</taxon>
        <taxon>Spermatophyta</taxon>
        <taxon>Magnoliopsida</taxon>
        <taxon>Liliopsida</taxon>
        <taxon>Poales</taxon>
        <taxon>Poaceae</taxon>
        <taxon>PACMAD clade</taxon>
        <taxon>Panicoideae</taxon>
        <taxon>Panicodae</taxon>
        <taxon>Paniceae</taxon>
        <taxon>Cenchrinae</taxon>
        <taxon>Setaria</taxon>
    </lineage>
</organism>
<dbReference type="Gramene" id="TKW00157">
    <property type="protein sequence ID" value="TKW00157"/>
    <property type="gene ID" value="SEVIR_8G090050v2"/>
</dbReference>
<evidence type="ECO:0000256" key="1">
    <source>
        <dbReference type="SAM" id="MobiDB-lite"/>
    </source>
</evidence>
<protein>
    <submittedName>
        <fullName evidence="2">Uncharacterized protein</fullName>
    </submittedName>
</protein>
<dbReference type="EMBL" id="CM016559">
    <property type="protein sequence ID" value="TKW00157.1"/>
    <property type="molecule type" value="Genomic_DNA"/>
</dbReference>
<sequence>MVAIAIRFSALWSSTAELRAGEGLGAGSTSAPPKSSSIPHPTAKSTGSPRNQTPMPGNRASGHRSGRLDAHPDPAMRVQLQITAAVEGGREVLWCVD</sequence>
<feature type="compositionally biased region" description="Polar residues" evidence="1">
    <location>
        <begin position="28"/>
        <end position="55"/>
    </location>
</feature>
<evidence type="ECO:0000313" key="3">
    <source>
        <dbReference type="Proteomes" id="UP000298652"/>
    </source>
</evidence>
<proteinExistence type="predicted"/>
<reference evidence="2" key="1">
    <citation type="submission" date="2019-03" db="EMBL/GenBank/DDBJ databases">
        <title>WGS assembly of Setaria viridis.</title>
        <authorList>
            <person name="Huang P."/>
            <person name="Jenkins J."/>
            <person name="Grimwood J."/>
            <person name="Barry K."/>
            <person name="Healey A."/>
            <person name="Mamidi S."/>
            <person name="Sreedasyam A."/>
            <person name="Shu S."/>
            <person name="Feldman M."/>
            <person name="Wu J."/>
            <person name="Yu Y."/>
            <person name="Chen C."/>
            <person name="Johnson J."/>
            <person name="Rokhsar D."/>
            <person name="Baxter I."/>
            <person name="Schmutz J."/>
            <person name="Brutnell T."/>
            <person name="Kellogg E."/>
        </authorList>
    </citation>
    <scope>NUCLEOTIDE SEQUENCE [LARGE SCALE GENOMIC DNA]</scope>
</reference>
<evidence type="ECO:0000313" key="2">
    <source>
        <dbReference type="EMBL" id="TKW00157.1"/>
    </source>
</evidence>
<dbReference type="AlphaFoldDB" id="A0A4U6TRH3"/>
<feature type="region of interest" description="Disordered" evidence="1">
    <location>
        <begin position="22"/>
        <end position="76"/>
    </location>
</feature>
<keyword evidence="3" id="KW-1185">Reference proteome</keyword>
<dbReference type="Proteomes" id="UP000298652">
    <property type="component" value="Chromosome 8"/>
</dbReference>
<gene>
    <name evidence="2" type="ORF">SEVIR_8G090050v2</name>
</gene>